<comment type="caution">
    <text evidence="1">The sequence shown here is derived from an EMBL/GenBank/DDBJ whole genome shotgun (WGS) entry which is preliminary data.</text>
</comment>
<gene>
    <name evidence="1" type="ORF">VFPPC_17679</name>
</gene>
<dbReference type="GeneID" id="33936610"/>
<evidence type="ECO:0000313" key="2">
    <source>
        <dbReference type="Proteomes" id="UP000078397"/>
    </source>
</evidence>
<dbReference type="AlphaFoldDB" id="A0A219ASF4"/>
<evidence type="ECO:0000313" key="1">
    <source>
        <dbReference type="EMBL" id="OWT43145.1"/>
    </source>
</evidence>
<organism evidence="1 2">
    <name type="scientific">Pochonia chlamydosporia 170</name>
    <dbReference type="NCBI Taxonomy" id="1380566"/>
    <lineage>
        <taxon>Eukaryota</taxon>
        <taxon>Fungi</taxon>
        <taxon>Dikarya</taxon>
        <taxon>Ascomycota</taxon>
        <taxon>Pezizomycotina</taxon>
        <taxon>Sordariomycetes</taxon>
        <taxon>Hypocreomycetidae</taxon>
        <taxon>Hypocreales</taxon>
        <taxon>Clavicipitaceae</taxon>
        <taxon>Pochonia</taxon>
    </lineage>
</organism>
<reference evidence="1 2" key="1">
    <citation type="journal article" date="2016" name="PLoS Pathog.">
        <title>Biosynthesis of antibiotic leucinostatins in bio-control fungus Purpureocillium lilacinum and their inhibition on phytophthora revealed by genome mining.</title>
        <authorList>
            <person name="Wang G."/>
            <person name="Liu Z."/>
            <person name="Lin R."/>
            <person name="Li E."/>
            <person name="Mao Z."/>
            <person name="Ling J."/>
            <person name="Yang Y."/>
            <person name="Yin W.B."/>
            <person name="Xie B."/>
        </authorList>
    </citation>
    <scope>NUCLEOTIDE SEQUENCE [LARGE SCALE GENOMIC DNA]</scope>
    <source>
        <strain evidence="1">170</strain>
    </source>
</reference>
<accession>A0A219ASF4</accession>
<dbReference type="KEGG" id="pchm:VFPPC_17679"/>
<keyword evidence="2" id="KW-1185">Reference proteome</keyword>
<dbReference type="EMBL" id="LSBJ02000003">
    <property type="protein sequence ID" value="OWT43145.1"/>
    <property type="molecule type" value="Genomic_DNA"/>
</dbReference>
<proteinExistence type="predicted"/>
<dbReference type="Proteomes" id="UP000078397">
    <property type="component" value="Unassembled WGS sequence"/>
</dbReference>
<sequence>MQVSIVPGNLWTPKIEGYLVEQQRQRLLLGRVTFFKLCPRQEPCKRHHCILHVHNTAFLLVDMRSIYHKTLKIVQR</sequence>
<protein>
    <submittedName>
        <fullName evidence="1">Uncharacterized protein</fullName>
    </submittedName>
</protein>
<name>A0A219ASF4_METCM</name>
<dbReference type="RefSeq" id="XP_022285594.1">
    <property type="nucleotide sequence ID" value="XM_022429368.1"/>
</dbReference>